<evidence type="ECO:0000313" key="2">
    <source>
        <dbReference type="Proteomes" id="UP000178999"/>
    </source>
</evidence>
<dbReference type="EMBL" id="MGHY01000009">
    <property type="protein sequence ID" value="OGM79636.1"/>
    <property type="molecule type" value="Genomic_DNA"/>
</dbReference>
<dbReference type="Proteomes" id="UP000178999">
    <property type="component" value="Unassembled WGS sequence"/>
</dbReference>
<reference evidence="1 2" key="1">
    <citation type="journal article" date="2016" name="Nat. Commun.">
        <title>Thousands of microbial genomes shed light on interconnected biogeochemical processes in an aquifer system.</title>
        <authorList>
            <person name="Anantharaman K."/>
            <person name="Brown C.T."/>
            <person name="Hug L.A."/>
            <person name="Sharon I."/>
            <person name="Castelle C.J."/>
            <person name="Probst A.J."/>
            <person name="Thomas B.C."/>
            <person name="Singh A."/>
            <person name="Wilkins M.J."/>
            <person name="Karaoz U."/>
            <person name="Brodie E.L."/>
            <person name="Williams K.H."/>
            <person name="Hubbard S.S."/>
            <person name="Banfield J.F."/>
        </authorList>
    </citation>
    <scope>NUCLEOTIDE SEQUENCE [LARGE SCALE GENOMIC DNA]</scope>
</reference>
<organism evidence="1 2">
    <name type="scientific">Candidatus Woesebacteria bacterium RIFOXYB1_FULL_38_16</name>
    <dbReference type="NCBI Taxonomy" id="1802538"/>
    <lineage>
        <taxon>Bacteria</taxon>
        <taxon>Candidatus Woeseibacteriota</taxon>
    </lineage>
</organism>
<gene>
    <name evidence="1" type="ORF">A2382_01805</name>
</gene>
<comment type="caution">
    <text evidence="1">The sequence shown here is derived from an EMBL/GenBank/DDBJ whole genome shotgun (WGS) entry which is preliminary data.</text>
</comment>
<dbReference type="AlphaFoldDB" id="A0A1F8CU71"/>
<protein>
    <submittedName>
        <fullName evidence="1">Uncharacterized protein</fullName>
    </submittedName>
</protein>
<evidence type="ECO:0000313" key="1">
    <source>
        <dbReference type="EMBL" id="OGM79636.1"/>
    </source>
</evidence>
<dbReference type="STRING" id="1802538.A2382_01805"/>
<sequence length="94" mass="10331">MLVSVQKKVGFFTLTFNGSVKAINAFTLIWEGYSRRGFVPSIETVAANQSYSMILPGYGHVCLVRGEAGDKNVFIVTFVKGRIGSLLSHIFDIN</sequence>
<accession>A0A1F8CU71</accession>
<proteinExistence type="predicted"/>
<name>A0A1F8CU71_9BACT</name>